<dbReference type="InterPro" id="IPR011058">
    <property type="entry name" value="Cyanovirin-N"/>
</dbReference>
<dbReference type="InterPro" id="IPR036673">
    <property type="entry name" value="Cyanovirin-N_sf"/>
</dbReference>
<evidence type="ECO:0000313" key="3">
    <source>
        <dbReference type="EMBL" id="KAE8356769.1"/>
    </source>
</evidence>
<keyword evidence="4" id="KW-1185">Reference proteome</keyword>
<proteinExistence type="predicted"/>
<keyword evidence="1" id="KW-0732">Signal</keyword>
<dbReference type="Proteomes" id="UP000327118">
    <property type="component" value="Unassembled WGS sequence"/>
</dbReference>
<sequence length="178" mass="20205">MLPHLLLLLLPFLPPSNTQGLRMFTHKAQLQKDCTDLTIHQEPINTEDWTERMLETFDTLPEQHLRARCRDNRGDMQFTQLDLNNCLGWDADRGGGFVARAGGNGMWHGGCWGCRYMLELVRGADLSCWCKNVRESEKERGVAGRRSFNLEGVIRAEDGRLKCHHILGVGGRVVEDSD</sequence>
<gene>
    <name evidence="3" type="ORF">BDV28DRAFT_144892</name>
</gene>
<feature type="domain" description="Cyanovirin-N" evidence="2">
    <location>
        <begin position="62"/>
        <end position="162"/>
    </location>
</feature>
<dbReference type="SUPFAM" id="SSF51322">
    <property type="entry name" value="Cyanovirin-N"/>
    <property type="match status" value="1"/>
</dbReference>
<protein>
    <recommendedName>
        <fullName evidence="2">Cyanovirin-N domain-containing protein</fullName>
    </recommendedName>
</protein>
<dbReference type="Gene3D" id="2.30.60.10">
    <property type="entry name" value="Cyanovirin-N"/>
    <property type="match status" value="1"/>
</dbReference>
<dbReference type="AlphaFoldDB" id="A0A5N6ZJ09"/>
<feature type="signal peptide" evidence="1">
    <location>
        <begin position="1"/>
        <end position="18"/>
    </location>
</feature>
<reference evidence="4" key="1">
    <citation type="submission" date="2019-04" db="EMBL/GenBank/DDBJ databases">
        <title>Friends and foes A comparative genomics studyof 23 Aspergillus species from section Flavi.</title>
        <authorList>
            <consortium name="DOE Joint Genome Institute"/>
            <person name="Kjaerbolling I."/>
            <person name="Vesth T."/>
            <person name="Frisvad J.C."/>
            <person name="Nybo J.L."/>
            <person name="Theobald S."/>
            <person name="Kildgaard S."/>
            <person name="Isbrandt T."/>
            <person name="Kuo A."/>
            <person name="Sato A."/>
            <person name="Lyhne E.K."/>
            <person name="Kogle M.E."/>
            <person name="Wiebenga A."/>
            <person name="Kun R.S."/>
            <person name="Lubbers R.J."/>
            <person name="Makela M.R."/>
            <person name="Barry K."/>
            <person name="Chovatia M."/>
            <person name="Clum A."/>
            <person name="Daum C."/>
            <person name="Haridas S."/>
            <person name="He G."/>
            <person name="LaButti K."/>
            <person name="Lipzen A."/>
            <person name="Mondo S."/>
            <person name="Riley R."/>
            <person name="Salamov A."/>
            <person name="Simmons B.A."/>
            <person name="Magnuson J.K."/>
            <person name="Henrissat B."/>
            <person name="Mortensen U.H."/>
            <person name="Larsen T.O."/>
            <person name="Devries R.P."/>
            <person name="Grigoriev I.V."/>
            <person name="Machida M."/>
            <person name="Baker S.E."/>
            <person name="Andersen M.R."/>
        </authorList>
    </citation>
    <scope>NUCLEOTIDE SEQUENCE [LARGE SCALE GENOMIC DNA]</scope>
    <source>
        <strain evidence="4">CBS 553.77</strain>
    </source>
</reference>
<evidence type="ECO:0000256" key="1">
    <source>
        <dbReference type="SAM" id="SignalP"/>
    </source>
</evidence>
<dbReference type="Pfam" id="PF08881">
    <property type="entry name" value="CVNH"/>
    <property type="match status" value="1"/>
</dbReference>
<evidence type="ECO:0000313" key="4">
    <source>
        <dbReference type="Proteomes" id="UP000327118"/>
    </source>
</evidence>
<name>A0A5N6ZJ09_9EURO</name>
<accession>A0A5N6ZJ09</accession>
<feature type="chain" id="PRO_5025006497" description="Cyanovirin-N domain-containing protein" evidence="1">
    <location>
        <begin position="19"/>
        <end position="178"/>
    </location>
</feature>
<organism evidence="3 4">
    <name type="scientific">Aspergillus coremiiformis</name>
    <dbReference type="NCBI Taxonomy" id="138285"/>
    <lineage>
        <taxon>Eukaryota</taxon>
        <taxon>Fungi</taxon>
        <taxon>Dikarya</taxon>
        <taxon>Ascomycota</taxon>
        <taxon>Pezizomycotina</taxon>
        <taxon>Eurotiomycetes</taxon>
        <taxon>Eurotiomycetidae</taxon>
        <taxon>Eurotiales</taxon>
        <taxon>Aspergillaceae</taxon>
        <taxon>Aspergillus</taxon>
        <taxon>Aspergillus subgen. Circumdati</taxon>
    </lineage>
</organism>
<dbReference type="OrthoDB" id="2441380at2759"/>
<dbReference type="EMBL" id="ML739035">
    <property type="protein sequence ID" value="KAE8356769.1"/>
    <property type="molecule type" value="Genomic_DNA"/>
</dbReference>
<evidence type="ECO:0000259" key="2">
    <source>
        <dbReference type="Pfam" id="PF08881"/>
    </source>
</evidence>